<accession>A0A1M6RVW4</accession>
<dbReference type="RefSeq" id="WP_073430136.1">
    <property type="nucleotide sequence ID" value="NZ_CADFGY010000014.1"/>
</dbReference>
<name>A0A1M6RVW4_9BURK</name>
<evidence type="ECO:0000313" key="1">
    <source>
        <dbReference type="EMBL" id="SHK36594.1"/>
    </source>
</evidence>
<proteinExistence type="predicted"/>
<dbReference type="Proteomes" id="UP000184395">
    <property type="component" value="Unassembled WGS sequence"/>
</dbReference>
<dbReference type="EMBL" id="FRAB01000020">
    <property type="protein sequence ID" value="SHK36594.1"/>
    <property type="molecule type" value="Genomic_DNA"/>
</dbReference>
<dbReference type="OrthoDB" id="9155403at2"/>
<dbReference type="AlphaFoldDB" id="A0A1M6RVW4"/>
<evidence type="ECO:0000313" key="2">
    <source>
        <dbReference type="Proteomes" id="UP000184395"/>
    </source>
</evidence>
<gene>
    <name evidence="1" type="ORF">SAMN05192548_102018</name>
</gene>
<reference evidence="1 2" key="1">
    <citation type="submission" date="2016-11" db="EMBL/GenBank/DDBJ databases">
        <authorList>
            <person name="Jaros S."/>
            <person name="Januszkiewicz K."/>
            <person name="Wedrychowicz H."/>
        </authorList>
    </citation>
    <scope>NUCLEOTIDE SEQUENCE [LARGE SCALE GENOMIC DNA]</scope>
    <source>
        <strain evidence="1 2">LMG 20594</strain>
    </source>
</reference>
<protein>
    <submittedName>
        <fullName evidence="1">Uncharacterized protein</fullName>
    </submittedName>
</protein>
<sequence length="356" mass="39470">MDDLERQRYIEYFQRQLLPDGGDGFWQGHKAWFDANRSALAEQYLSVSRKADGEALATAVLTHQDQGEYDNFFAKQIFEPLVRKALDICEDDGFALRNPVKFVNSPGFEPSAAAMPSSGEHLLFAGQGTFVFCNYWSKIFSSAIAEVGELPAEKRASPDVAIAKLRQGRVLVDAARLALRYAFFDSLLGFGPLKQPQELLGVRVMLVEAMEIFIVGHEVGHFLGHEAYPETSGMRPGQDSKSHELDCDAVGLAISTAYGVREGNAFAFQLIGPLLLFYALRTCEQVKSILFDEVRAQSESHPSHEERFRFALDFLDGTGAKKDIKESVQFALDVAMCVGSQVQLIARDLKTQATAK</sequence>
<organism evidence="1 2">
    <name type="scientific">Paraburkholderia terricola</name>
    <dbReference type="NCBI Taxonomy" id="169427"/>
    <lineage>
        <taxon>Bacteria</taxon>
        <taxon>Pseudomonadati</taxon>
        <taxon>Pseudomonadota</taxon>
        <taxon>Betaproteobacteria</taxon>
        <taxon>Burkholderiales</taxon>
        <taxon>Burkholderiaceae</taxon>
        <taxon>Paraburkholderia</taxon>
    </lineage>
</organism>